<dbReference type="EMBL" id="JADWDJ010000018">
    <property type="protein sequence ID" value="KAG5266283.1"/>
    <property type="molecule type" value="Genomic_DNA"/>
</dbReference>
<protein>
    <recommendedName>
        <fullName evidence="8">ARID domain-containing protein</fullName>
    </recommendedName>
</protein>
<dbReference type="SMART" id="SM01014">
    <property type="entry name" value="ARID"/>
    <property type="match status" value="1"/>
</dbReference>
<feature type="compositionally biased region" description="Basic and acidic residues" evidence="7">
    <location>
        <begin position="1070"/>
        <end position="1079"/>
    </location>
</feature>
<feature type="region of interest" description="Disordered" evidence="7">
    <location>
        <begin position="482"/>
        <end position="730"/>
    </location>
</feature>
<dbReference type="InterPro" id="IPR036431">
    <property type="entry name" value="ARID_dom_sf"/>
</dbReference>
<keyword evidence="3" id="KW-0238">DNA-binding</keyword>
<dbReference type="InterPro" id="IPR051232">
    <property type="entry name" value="ARID/SWI1_ChromRemod"/>
</dbReference>
<feature type="region of interest" description="Disordered" evidence="7">
    <location>
        <begin position="747"/>
        <end position="863"/>
    </location>
</feature>
<feature type="region of interest" description="Disordered" evidence="7">
    <location>
        <begin position="909"/>
        <end position="931"/>
    </location>
</feature>
<proteinExistence type="predicted"/>
<comment type="subcellular location">
    <subcellularLocation>
        <location evidence="1">Nucleus</location>
    </subcellularLocation>
</comment>
<dbReference type="SMART" id="SM00501">
    <property type="entry name" value="BRIGHT"/>
    <property type="match status" value="1"/>
</dbReference>
<keyword evidence="5" id="KW-0804">Transcription</keyword>
<evidence type="ECO:0000256" key="5">
    <source>
        <dbReference type="ARBA" id="ARBA00023163"/>
    </source>
</evidence>
<dbReference type="GO" id="GO:0000976">
    <property type="term" value="F:transcription cis-regulatory region binding"/>
    <property type="evidence" value="ECO:0007669"/>
    <property type="project" value="TreeGrafter"/>
</dbReference>
<keyword evidence="6" id="KW-0539">Nucleus</keyword>
<organism evidence="9 10">
    <name type="scientific">Alosa alosa</name>
    <name type="common">allis shad</name>
    <dbReference type="NCBI Taxonomy" id="278164"/>
    <lineage>
        <taxon>Eukaryota</taxon>
        <taxon>Metazoa</taxon>
        <taxon>Chordata</taxon>
        <taxon>Craniata</taxon>
        <taxon>Vertebrata</taxon>
        <taxon>Euteleostomi</taxon>
        <taxon>Actinopterygii</taxon>
        <taxon>Neopterygii</taxon>
        <taxon>Teleostei</taxon>
        <taxon>Clupei</taxon>
        <taxon>Clupeiformes</taxon>
        <taxon>Clupeoidei</taxon>
        <taxon>Clupeidae</taxon>
        <taxon>Alosa</taxon>
    </lineage>
</organism>
<feature type="compositionally biased region" description="Polar residues" evidence="7">
    <location>
        <begin position="483"/>
        <end position="498"/>
    </location>
</feature>
<dbReference type="FunFam" id="1.10.150.60:FF:000004">
    <property type="entry name" value="AT-rich interactive domain-containing protein 5B"/>
    <property type="match status" value="1"/>
</dbReference>
<comment type="caution">
    <text evidence="9">The sequence shown here is derived from an EMBL/GenBank/DDBJ whole genome shotgun (WGS) entry which is preliminary data.</text>
</comment>
<evidence type="ECO:0000313" key="9">
    <source>
        <dbReference type="EMBL" id="KAG5266283.1"/>
    </source>
</evidence>
<keyword evidence="4" id="KW-0010">Activator</keyword>
<evidence type="ECO:0000256" key="1">
    <source>
        <dbReference type="ARBA" id="ARBA00004123"/>
    </source>
</evidence>
<gene>
    <name evidence="9" type="ORF">AALO_G00229260</name>
</gene>
<evidence type="ECO:0000256" key="6">
    <source>
        <dbReference type="ARBA" id="ARBA00023242"/>
    </source>
</evidence>
<sequence>METDSLKWVGSSCGLHGPYIFYKAFKFYRDGKARILSLGDFFLVRCTPEDPICIAELQLLWEERTTKQLLSSSKLYFLPEDTPSGRTVNHGEDEVVGVSEKVILRLGDLVKWTAGDLSAWARGRRPTVPGVTAVPKAAVLRELGTNGHREPRQGSGGHRPAHTHLSSHFRISLRDVLREKAQIDEDAEERAKVLVLSYPQYCMWFLSSARTWSDYQEYCRYRCIHARLQGARDVAVVTERIVRALGGIGPLHGDVHVLYCRETFQHTTLGHNQSVCEHFAPNLKGRPRKRKLSQRREDQNLNPNQPLQTGPPARRPARTAAEPRPPPKVRTECRVVVAKVKNVGMCKREEGRREREKEEKEGKARRERQQAGEQAFLAALHQYMKKRQTPIERIPYLGFKQINLWTMFQTAQKLGGYEQITARRQWKQVYDELGGHPGSTSAATCTRRHYERLLLPYERYSKGQEEGPGVEFRPIKAEPVSIAESTDQGSSPISSHPNSGAALKQEPQSDTQPQSSVGSDDGEGLQHSVHLRDVSINSKTEMEEEEEEELKVTVKQVEALSTQANHHDNHQPANHIHADLSLQTDRKHPSPSVADPSGRLCHQDEDASRGSLSQGEARPPEAHWQASSPGHHSLQPLGALEPCVSGSIPEREMEPEGPVREAAEGSPPGALIRSRGLEGSPPNAHSGALTSSRGLEGAPPNAHSGALIRSRGLEGAPPNAHSAPYFSTPHSVLSPLAKKKLLSQVCAGGGCAPQNYPTAPPAAARSDVTARGGSCSWGVVSSTLDPVGQQGAPPAHPSSPETASAARPSVIQHGQSSRPPCRTAPGERTPPAGPPGERTPPAGSPGERTPPAGPESCRRDEASPQAHLLPTATHEQVLECVQMRTCEETVASGHRAQVFYSSPHLQSLDRHTKHRLSQQHHRQHQHLGTQVQVCPSRAGATGEIAGAAQNIPDVVIDERYSTQPLPAHLGHHGTSVNMQAADEPAGLSPRKTPPAKGHNYPTMHGDCRVPAPIQLGLDAHGISCHRFPVPIRNASLAYKVSVPAGVSGTGGVKRPGGLWQTSETVRGVRRPLEGPERRAPPAKTRALCPRLPGRQWSAPAGSGGCARVSERQGEEAAPAEPARAVHLNSYSSQGHRCPQHARHLGGLCPAGTFGAQEGACEGPRAVGYPPPHPLAFLKSRGGTVATGVAPPFVLHALMMQGQLVRSPAQTFVHQASSAHRTGRFSEPTPHGMYPLRPFNPPHTHPAPQLPAVQPNTQL</sequence>
<feature type="region of interest" description="Disordered" evidence="7">
    <location>
        <begin position="347"/>
        <end position="370"/>
    </location>
</feature>
<feature type="compositionally biased region" description="Basic residues" evidence="7">
    <location>
        <begin position="911"/>
        <end position="925"/>
    </location>
</feature>
<keyword evidence="2" id="KW-0805">Transcription regulation</keyword>
<feature type="region of interest" description="Disordered" evidence="7">
    <location>
        <begin position="280"/>
        <end position="330"/>
    </location>
</feature>
<dbReference type="PANTHER" id="PTHR13964:SF37">
    <property type="entry name" value="AT-RICH INTERACTIVE DOMAIN-CONTAINING PROTEIN 5B"/>
    <property type="match status" value="1"/>
</dbReference>
<dbReference type="Proteomes" id="UP000823561">
    <property type="component" value="Chromosome 18"/>
</dbReference>
<dbReference type="InterPro" id="IPR001606">
    <property type="entry name" value="ARID_dom"/>
</dbReference>
<reference evidence="9" key="1">
    <citation type="submission" date="2020-10" db="EMBL/GenBank/DDBJ databases">
        <title>Chromosome-scale genome assembly of the Allis shad, Alosa alosa.</title>
        <authorList>
            <person name="Margot Z."/>
            <person name="Christophe K."/>
            <person name="Cabau C."/>
            <person name="Louis A."/>
            <person name="Berthelot C."/>
            <person name="Parey E."/>
            <person name="Roest Crollius H."/>
            <person name="Montfort J."/>
            <person name="Robinson-Rechavi M."/>
            <person name="Bucao C."/>
            <person name="Bouchez O."/>
            <person name="Gislard M."/>
            <person name="Lluch J."/>
            <person name="Milhes M."/>
            <person name="Lampietro C."/>
            <person name="Lopez Roques C."/>
            <person name="Donnadieu C."/>
            <person name="Braasch I."/>
            <person name="Desvignes T."/>
            <person name="Postlethwait J."/>
            <person name="Bobe J."/>
            <person name="Guiguen Y."/>
        </authorList>
    </citation>
    <scope>NUCLEOTIDE SEQUENCE</scope>
    <source>
        <strain evidence="9">M-15738</strain>
        <tissue evidence="9">Blood</tissue>
    </source>
</reference>
<accession>A0AAV6FTW8</accession>
<keyword evidence="10" id="KW-1185">Reference proteome</keyword>
<name>A0AAV6FTW8_9TELE</name>
<dbReference type="SUPFAM" id="SSF46774">
    <property type="entry name" value="ARID-like"/>
    <property type="match status" value="1"/>
</dbReference>
<dbReference type="GO" id="GO:0005634">
    <property type="term" value="C:nucleus"/>
    <property type="evidence" value="ECO:0007669"/>
    <property type="project" value="UniProtKB-SubCell"/>
</dbReference>
<evidence type="ECO:0000256" key="3">
    <source>
        <dbReference type="ARBA" id="ARBA00023125"/>
    </source>
</evidence>
<feature type="domain" description="ARID" evidence="8">
    <location>
        <begin position="370"/>
        <end position="462"/>
    </location>
</feature>
<dbReference type="CDD" id="cd16869">
    <property type="entry name" value="ARID_ARID5"/>
    <property type="match status" value="1"/>
</dbReference>
<evidence type="ECO:0000256" key="2">
    <source>
        <dbReference type="ARBA" id="ARBA00023015"/>
    </source>
</evidence>
<dbReference type="GO" id="GO:0006357">
    <property type="term" value="P:regulation of transcription by RNA polymerase II"/>
    <property type="evidence" value="ECO:0007669"/>
    <property type="project" value="TreeGrafter"/>
</dbReference>
<dbReference type="Pfam" id="PF01388">
    <property type="entry name" value="ARID"/>
    <property type="match status" value="1"/>
</dbReference>
<evidence type="ECO:0000259" key="8">
    <source>
        <dbReference type="PROSITE" id="PS51011"/>
    </source>
</evidence>
<feature type="compositionally biased region" description="Pro residues" evidence="7">
    <location>
        <begin position="1237"/>
        <end position="1248"/>
    </location>
</feature>
<evidence type="ECO:0000256" key="7">
    <source>
        <dbReference type="SAM" id="MobiDB-lite"/>
    </source>
</evidence>
<evidence type="ECO:0000313" key="10">
    <source>
        <dbReference type="Proteomes" id="UP000823561"/>
    </source>
</evidence>
<evidence type="ECO:0000256" key="4">
    <source>
        <dbReference type="ARBA" id="ARBA00023159"/>
    </source>
</evidence>
<dbReference type="PROSITE" id="PS51011">
    <property type="entry name" value="ARID"/>
    <property type="match status" value="1"/>
</dbReference>
<dbReference type="Gene3D" id="1.10.150.60">
    <property type="entry name" value="ARID DNA-binding domain"/>
    <property type="match status" value="1"/>
</dbReference>
<feature type="region of interest" description="Disordered" evidence="7">
    <location>
        <begin position="1219"/>
        <end position="1258"/>
    </location>
</feature>
<feature type="compositionally biased region" description="Polar residues" evidence="7">
    <location>
        <begin position="506"/>
        <end position="518"/>
    </location>
</feature>
<dbReference type="AlphaFoldDB" id="A0AAV6FTW8"/>
<feature type="region of interest" description="Disordered" evidence="7">
    <location>
        <begin position="1067"/>
        <end position="1121"/>
    </location>
</feature>
<dbReference type="PANTHER" id="PTHR13964">
    <property type="entry name" value="RBP-RELATED"/>
    <property type="match status" value="1"/>
</dbReference>
<feature type="compositionally biased region" description="Basic and acidic residues" evidence="7">
    <location>
        <begin position="649"/>
        <end position="663"/>
    </location>
</feature>